<keyword evidence="16" id="KW-1185">Reference proteome</keyword>
<dbReference type="NCBIfam" id="NF005932">
    <property type="entry name" value="PRK07956.1"/>
    <property type="match status" value="1"/>
</dbReference>
<dbReference type="Pfam" id="PF03119">
    <property type="entry name" value="DNA_ligase_ZBD"/>
    <property type="match status" value="1"/>
</dbReference>
<dbReference type="InterPro" id="IPR001679">
    <property type="entry name" value="DNA_ligase"/>
</dbReference>
<feature type="binding site" evidence="12">
    <location>
        <position position="138"/>
    </location>
    <ligand>
        <name>NAD(+)</name>
        <dbReference type="ChEBI" id="CHEBI:57540"/>
    </ligand>
</feature>
<evidence type="ECO:0000256" key="1">
    <source>
        <dbReference type="ARBA" id="ARBA00004067"/>
    </source>
</evidence>
<dbReference type="InterPro" id="IPR010994">
    <property type="entry name" value="RuvA_2-like"/>
</dbReference>
<dbReference type="AlphaFoldDB" id="A0A2T6B8F7"/>
<dbReference type="Gene3D" id="3.30.470.30">
    <property type="entry name" value="DNA ligase/mRNA capping enzyme"/>
    <property type="match status" value="1"/>
</dbReference>
<evidence type="ECO:0000256" key="10">
    <source>
        <dbReference type="ARBA" id="ARBA00023211"/>
    </source>
</evidence>
<dbReference type="CDD" id="cd00114">
    <property type="entry name" value="LIGANc"/>
    <property type="match status" value="1"/>
</dbReference>
<dbReference type="SUPFAM" id="SSF50249">
    <property type="entry name" value="Nucleic acid-binding proteins"/>
    <property type="match status" value="1"/>
</dbReference>
<feature type="domain" description="BRCT" evidence="14">
    <location>
        <begin position="615"/>
        <end position="693"/>
    </location>
</feature>
<dbReference type="EC" id="6.5.1.2" evidence="12 13"/>
<evidence type="ECO:0000256" key="2">
    <source>
        <dbReference type="ARBA" id="ARBA00022598"/>
    </source>
</evidence>
<dbReference type="PANTHER" id="PTHR23389">
    <property type="entry name" value="CHROMOSOME TRANSMISSION FIDELITY FACTOR 18"/>
    <property type="match status" value="1"/>
</dbReference>
<dbReference type="Pfam" id="PF00533">
    <property type="entry name" value="BRCT"/>
    <property type="match status" value="1"/>
</dbReference>
<dbReference type="NCBIfam" id="TIGR00575">
    <property type="entry name" value="dnlj"/>
    <property type="match status" value="1"/>
</dbReference>
<dbReference type="InterPro" id="IPR013839">
    <property type="entry name" value="DNAligase_adenylation"/>
</dbReference>
<dbReference type="RefSeq" id="WP_242013770.1">
    <property type="nucleotide sequence ID" value="NZ_QBKP01000002.1"/>
</dbReference>
<dbReference type="SMART" id="SM00292">
    <property type="entry name" value="BRCT"/>
    <property type="match status" value="1"/>
</dbReference>
<comment type="catalytic activity">
    <reaction evidence="11 12 13">
        <text>NAD(+) + (deoxyribonucleotide)n-3'-hydroxyl + 5'-phospho-(deoxyribonucleotide)m = (deoxyribonucleotide)n+m + AMP + beta-nicotinamide D-nucleotide.</text>
        <dbReference type="EC" id="6.5.1.2"/>
    </reaction>
</comment>
<keyword evidence="6 12" id="KW-0862">Zinc</keyword>
<feature type="binding site" evidence="12">
    <location>
        <position position="173"/>
    </location>
    <ligand>
        <name>NAD(+)</name>
        <dbReference type="ChEBI" id="CHEBI:57540"/>
    </ligand>
</feature>
<keyword evidence="2 12" id="KW-0436">Ligase</keyword>
<dbReference type="PIRSF" id="PIRSF001604">
    <property type="entry name" value="LigA"/>
    <property type="match status" value="1"/>
</dbReference>
<feature type="binding site" evidence="12">
    <location>
        <position position="289"/>
    </location>
    <ligand>
        <name>NAD(+)</name>
        <dbReference type="ChEBI" id="CHEBI:57540"/>
    </ligand>
</feature>
<organism evidence="15 16">
    <name type="scientific">Gemmobacter caeni</name>
    <dbReference type="NCBI Taxonomy" id="589035"/>
    <lineage>
        <taxon>Bacteria</taxon>
        <taxon>Pseudomonadati</taxon>
        <taxon>Pseudomonadota</taxon>
        <taxon>Alphaproteobacteria</taxon>
        <taxon>Rhodobacterales</taxon>
        <taxon>Paracoccaceae</taxon>
        <taxon>Gemmobacter</taxon>
    </lineage>
</organism>
<dbReference type="PROSITE" id="PS01055">
    <property type="entry name" value="DNA_LIGASE_N1"/>
    <property type="match status" value="1"/>
</dbReference>
<dbReference type="Gene3D" id="2.40.50.140">
    <property type="entry name" value="Nucleic acid-binding proteins"/>
    <property type="match status" value="1"/>
</dbReference>
<keyword evidence="8 12" id="KW-0520">NAD</keyword>
<dbReference type="Pfam" id="PF01653">
    <property type="entry name" value="DNA_ligase_aden"/>
    <property type="match status" value="1"/>
</dbReference>
<evidence type="ECO:0000256" key="3">
    <source>
        <dbReference type="ARBA" id="ARBA00022705"/>
    </source>
</evidence>
<dbReference type="SUPFAM" id="SSF56091">
    <property type="entry name" value="DNA ligase/mRNA capping enzyme, catalytic domain"/>
    <property type="match status" value="1"/>
</dbReference>
<comment type="cofactor">
    <cofactor evidence="12">
        <name>Mg(2+)</name>
        <dbReference type="ChEBI" id="CHEBI:18420"/>
    </cofactor>
    <cofactor evidence="12">
        <name>Mn(2+)</name>
        <dbReference type="ChEBI" id="CHEBI:29035"/>
    </cofactor>
</comment>
<evidence type="ECO:0000259" key="14">
    <source>
        <dbReference type="PROSITE" id="PS50172"/>
    </source>
</evidence>
<feature type="binding site" evidence="12">
    <location>
        <position position="418"/>
    </location>
    <ligand>
        <name>Zn(2+)</name>
        <dbReference type="ChEBI" id="CHEBI:29105"/>
    </ligand>
</feature>
<evidence type="ECO:0000313" key="16">
    <source>
        <dbReference type="Proteomes" id="UP000244224"/>
    </source>
</evidence>
<feature type="binding site" evidence="12">
    <location>
        <begin position="81"/>
        <end position="82"/>
    </location>
    <ligand>
        <name>NAD(+)</name>
        <dbReference type="ChEBI" id="CHEBI:57540"/>
    </ligand>
</feature>
<feature type="binding site" evidence="12">
    <location>
        <begin position="36"/>
        <end position="40"/>
    </location>
    <ligand>
        <name>NAD(+)</name>
        <dbReference type="ChEBI" id="CHEBI:57540"/>
    </ligand>
</feature>
<dbReference type="Gene3D" id="1.10.287.610">
    <property type="entry name" value="Helix hairpin bin"/>
    <property type="match status" value="1"/>
</dbReference>
<keyword evidence="3 12" id="KW-0235">DNA replication</keyword>
<comment type="caution">
    <text evidence="15">The sequence shown here is derived from an EMBL/GenBank/DDBJ whole genome shotgun (WGS) entry which is preliminary data.</text>
</comment>
<evidence type="ECO:0000256" key="13">
    <source>
        <dbReference type="RuleBase" id="RU000618"/>
    </source>
</evidence>
<feature type="binding site" evidence="12">
    <location>
        <position position="313"/>
    </location>
    <ligand>
        <name>NAD(+)</name>
        <dbReference type="ChEBI" id="CHEBI:57540"/>
    </ligand>
</feature>
<dbReference type="InterPro" id="IPR013840">
    <property type="entry name" value="DNAligase_N"/>
</dbReference>
<evidence type="ECO:0000256" key="7">
    <source>
        <dbReference type="ARBA" id="ARBA00022842"/>
    </source>
</evidence>
<dbReference type="GO" id="GO:0006281">
    <property type="term" value="P:DNA repair"/>
    <property type="evidence" value="ECO:0007669"/>
    <property type="project" value="UniProtKB-KW"/>
</dbReference>
<evidence type="ECO:0000313" key="15">
    <source>
        <dbReference type="EMBL" id="PTX52343.1"/>
    </source>
</evidence>
<feature type="binding site" evidence="12">
    <location>
        <position position="442"/>
    </location>
    <ligand>
        <name>Zn(2+)</name>
        <dbReference type="ChEBI" id="CHEBI:29105"/>
    </ligand>
</feature>
<evidence type="ECO:0000256" key="4">
    <source>
        <dbReference type="ARBA" id="ARBA00022723"/>
    </source>
</evidence>
<protein>
    <recommendedName>
        <fullName evidence="12 13">DNA ligase</fullName>
        <ecNumber evidence="12 13">6.5.1.2</ecNumber>
    </recommendedName>
    <alternativeName>
        <fullName evidence="12">Polydeoxyribonucleotide synthase [NAD(+)]</fullName>
    </alternativeName>
</protein>
<proteinExistence type="inferred from homology"/>
<dbReference type="HAMAP" id="MF_01588">
    <property type="entry name" value="DNA_ligase_A"/>
    <property type="match status" value="1"/>
</dbReference>
<dbReference type="PANTHER" id="PTHR23389:SF9">
    <property type="entry name" value="DNA LIGASE"/>
    <property type="match status" value="1"/>
</dbReference>
<dbReference type="InterPro" id="IPR004149">
    <property type="entry name" value="Znf_DNAligase_C4"/>
</dbReference>
<evidence type="ECO:0000256" key="12">
    <source>
        <dbReference type="HAMAP-Rule" id="MF_01588"/>
    </source>
</evidence>
<evidence type="ECO:0000256" key="5">
    <source>
        <dbReference type="ARBA" id="ARBA00022763"/>
    </source>
</evidence>
<comment type="similarity">
    <text evidence="12">Belongs to the NAD-dependent DNA ligase family. LigA subfamily.</text>
</comment>
<feature type="active site" description="N6-AMP-lysine intermediate" evidence="12">
    <location>
        <position position="117"/>
    </location>
</feature>
<dbReference type="PROSITE" id="PS01056">
    <property type="entry name" value="DNA_LIGASE_N2"/>
    <property type="match status" value="1"/>
</dbReference>
<dbReference type="InterPro" id="IPR004150">
    <property type="entry name" value="NAD_DNA_ligase_OB"/>
</dbReference>
<dbReference type="Pfam" id="PF03120">
    <property type="entry name" value="OB_DNA_ligase"/>
    <property type="match status" value="1"/>
</dbReference>
<name>A0A2T6B8F7_9RHOB</name>
<dbReference type="SUPFAM" id="SSF47781">
    <property type="entry name" value="RuvA domain 2-like"/>
    <property type="match status" value="1"/>
</dbReference>
<evidence type="ECO:0000256" key="6">
    <source>
        <dbReference type="ARBA" id="ARBA00022833"/>
    </source>
</evidence>
<comment type="caution">
    <text evidence="12">Lacks conserved residue(s) required for the propagation of feature annotation.</text>
</comment>
<keyword evidence="4 12" id="KW-0479">Metal-binding</keyword>
<gene>
    <name evidence="12" type="primary">ligA</name>
    <name evidence="15" type="ORF">C8N34_102122</name>
</gene>
<dbReference type="GO" id="GO:0003911">
    <property type="term" value="F:DNA ligase (NAD+) activity"/>
    <property type="evidence" value="ECO:0007669"/>
    <property type="project" value="UniProtKB-UniRule"/>
</dbReference>
<accession>A0A2T6B8F7</accession>
<dbReference type="GO" id="GO:0046872">
    <property type="term" value="F:metal ion binding"/>
    <property type="evidence" value="ECO:0007669"/>
    <property type="project" value="UniProtKB-KW"/>
</dbReference>
<dbReference type="SMART" id="SM00532">
    <property type="entry name" value="LIGANc"/>
    <property type="match status" value="1"/>
</dbReference>
<keyword evidence="5 12" id="KW-0227">DNA damage</keyword>
<dbReference type="Gene3D" id="6.20.10.30">
    <property type="match status" value="1"/>
</dbReference>
<dbReference type="CDD" id="cd17748">
    <property type="entry name" value="BRCT_DNA_ligase_like"/>
    <property type="match status" value="1"/>
</dbReference>
<sequence>MSDVTPTDADRHRALTAQLRAAEEAYHLRDDPVISDAEYDGLRAELRAIEARDPALPADRPVGFAPADGFGKIRHAKRMMSLANAFQMGDVDAFQEAIAAHLGRAPGGWEPVTAELKIDGLSLSLRYERGLLVHAATRGDGEVGEEVTANARTIRDIPQTIPDAPEVLEVRGEVYMSHADFAELNAALTARGERPLANPRNAAAGSLRQIDPEKTRARKLSFFAYGVGEISAPVARTRSEQLTALRGMGFSTPSPFRLCKTRQDLEAFYNDVLKRRALLGFDIDGVVYKVDDLALEDRLGARSTTPRWAVAHKFPAETAWTRLLAIEVQVGRTGAISPVARLAPVTVGGVVVSNATLHNADYIAGVDSAGAVIRDGKDIREGDLVSIFRAGDVIPKVGDVDLAERPIWARPFRFPDTCPGCGSAVVRAAGDAAHRCTGGLGCDAQIVERLKHLVSRDALDVDGLGATLVEELYADGWVRAPADLFRLPLTHGDGSDAPLSGRDGLGERSAGKLFSAIEAARTRPLDRAIFAMGIPLVGASVAKLLAREAGSLGGLVGMIDAAATDPAARDRILALDGVGDRILASLLEAFAPGPNRDLLIGLIGELTPTAPDRPAADGPLTGLTVVFTGTLTRMGRKEAQLIAERAGAKVSGSVSAKTSLLVCGEAAGSKAEKARSLGVRVISEAAFLELVGG</sequence>
<dbReference type="GO" id="GO:0006260">
    <property type="term" value="P:DNA replication"/>
    <property type="evidence" value="ECO:0007669"/>
    <property type="project" value="UniProtKB-KW"/>
</dbReference>
<dbReference type="Proteomes" id="UP000244224">
    <property type="component" value="Unassembled WGS sequence"/>
</dbReference>
<evidence type="ECO:0000256" key="9">
    <source>
        <dbReference type="ARBA" id="ARBA00023204"/>
    </source>
</evidence>
<dbReference type="Gene3D" id="3.40.50.10190">
    <property type="entry name" value="BRCT domain"/>
    <property type="match status" value="1"/>
</dbReference>
<dbReference type="SUPFAM" id="SSF52113">
    <property type="entry name" value="BRCT domain"/>
    <property type="match status" value="1"/>
</dbReference>
<dbReference type="PROSITE" id="PS50172">
    <property type="entry name" value="BRCT"/>
    <property type="match status" value="1"/>
</dbReference>
<dbReference type="InterPro" id="IPR036420">
    <property type="entry name" value="BRCT_dom_sf"/>
</dbReference>
<dbReference type="Gene3D" id="1.10.150.20">
    <property type="entry name" value="5' to 3' exonuclease, C-terminal subdomain"/>
    <property type="match status" value="2"/>
</dbReference>
<dbReference type="InterPro" id="IPR018239">
    <property type="entry name" value="DNA_ligase_AS"/>
</dbReference>
<comment type="function">
    <text evidence="1 12">DNA ligase that catalyzes the formation of phosphodiester linkages between 5'-phosphoryl and 3'-hydroxyl groups in double-stranded DNA using NAD as a coenzyme and as the energy source for the reaction. It is essential for DNA replication and repair of damaged DNA.</text>
</comment>
<dbReference type="InterPro" id="IPR001357">
    <property type="entry name" value="BRCT_dom"/>
</dbReference>
<dbReference type="InterPro" id="IPR012340">
    <property type="entry name" value="NA-bd_OB-fold"/>
</dbReference>
<keyword evidence="7 12" id="KW-0460">Magnesium</keyword>
<dbReference type="EMBL" id="QBKP01000002">
    <property type="protein sequence ID" value="PTX52343.1"/>
    <property type="molecule type" value="Genomic_DNA"/>
</dbReference>
<feature type="binding site" evidence="12">
    <location>
        <position position="421"/>
    </location>
    <ligand>
        <name>Zn(2+)</name>
        <dbReference type="ChEBI" id="CHEBI:29105"/>
    </ligand>
</feature>
<evidence type="ECO:0000256" key="11">
    <source>
        <dbReference type="ARBA" id="ARBA00034005"/>
    </source>
</evidence>
<evidence type="ECO:0000256" key="8">
    <source>
        <dbReference type="ARBA" id="ARBA00023027"/>
    </source>
</evidence>
<keyword evidence="10 12" id="KW-0464">Manganese</keyword>
<dbReference type="InterPro" id="IPR033136">
    <property type="entry name" value="DNA_ligase_CS"/>
</dbReference>
<feature type="binding site" evidence="12">
    <location>
        <position position="115"/>
    </location>
    <ligand>
        <name>NAD(+)</name>
        <dbReference type="ChEBI" id="CHEBI:57540"/>
    </ligand>
</feature>
<reference evidence="15 16" key="1">
    <citation type="submission" date="2018-04" db="EMBL/GenBank/DDBJ databases">
        <title>Genomic Encyclopedia of Archaeal and Bacterial Type Strains, Phase II (KMG-II): from individual species to whole genera.</title>
        <authorList>
            <person name="Goeker M."/>
        </authorList>
    </citation>
    <scope>NUCLEOTIDE SEQUENCE [LARGE SCALE GENOMIC DNA]</scope>
    <source>
        <strain evidence="15 16">DSM 21823</strain>
    </source>
</reference>
<keyword evidence="9 12" id="KW-0234">DNA repair</keyword>